<dbReference type="WBParaSite" id="ALUE_0000107001-mRNA-1">
    <property type="protein sequence ID" value="ALUE_0000107001-mRNA-1"/>
    <property type="gene ID" value="ALUE_0000107001"/>
</dbReference>
<dbReference type="Proteomes" id="UP000036681">
    <property type="component" value="Unplaced"/>
</dbReference>
<evidence type="ECO:0000313" key="2">
    <source>
        <dbReference type="WBParaSite" id="ALUE_0000085101-mRNA-1"/>
    </source>
</evidence>
<dbReference type="AlphaFoldDB" id="A0A0M3HH56"/>
<proteinExistence type="predicted"/>
<keyword evidence="1" id="KW-1185">Reference proteome</keyword>
<dbReference type="WBParaSite" id="ALUE_0000085101-mRNA-1">
    <property type="protein sequence ID" value="ALUE_0000085101-mRNA-1"/>
    <property type="gene ID" value="ALUE_0000085101"/>
</dbReference>
<reference evidence="2 3" key="1">
    <citation type="submission" date="2017-02" db="UniProtKB">
        <authorList>
            <consortium name="WormBaseParasite"/>
        </authorList>
    </citation>
    <scope>IDENTIFICATION</scope>
</reference>
<evidence type="ECO:0000313" key="1">
    <source>
        <dbReference type="Proteomes" id="UP000036681"/>
    </source>
</evidence>
<organism evidence="1 2">
    <name type="scientific">Ascaris lumbricoides</name>
    <name type="common">Giant roundworm</name>
    <dbReference type="NCBI Taxonomy" id="6252"/>
    <lineage>
        <taxon>Eukaryota</taxon>
        <taxon>Metazoa</taxon>
        <taxon>Ecdysozoa</taxon>
        <taxon>Nematoda</taxon>
        <taxon>Chromadorea</taxon>
        <taxon>Rhabditida</taxon>
        <taxon>Spirurina</taxon>
        <taxon>Ascaridomorpha</taxon>
        <taxon>Ascaridoidea</taxon>
        <taxon>Ascarididae</taxon>
        <taxon>Ascaris</taxon>
    </lineage>
</organism>
<evidence type="ECO:0000313" key="3">
    <source>
        <dbReference type="WBParaSite" id="ALUE_0000107001-mRNA-1"/>
    </source>
</evidence>
<protein>
    <submittedName>
        <fullName evidence="2 3">Uncharacterized protein</fullName>
    </submittedName>
</protein>
<sequence length="54" mass="6273">MLIFGTLERLVWILEDKNAILKRMYSVRGRHITMCITLFCCITLRLPTAFATVV</sequence>
<accession>A0A0M3HH56</accession>
<name>A0A0M3HH56_ASCLU</name>